<gene>
    <name evidence="2" type="ORF">ACFFGV_07595</name>
</gene>
<keyword evidence="1" id="KW-0472">Membrane</keyword>
<organism evidence="2 3">
    <name type="scientific">Pontibacillus salicampi</name>
    <dbReference type="NCBI Taxonomy" id="1449801"/>
    <lineage>
        <taxon>Bacteria</taxon>
        <taxon>Bacillati</taxon>
        <taxon>Bacillota</taxon>
        <taxon>Bacilli</taxon>
        <taxon>Bacillales</taxon>
        <taxon>Bacillaceae</taxon>
        <taxon>Pontibacillus</taxon>
    </lineage>
</organism>
<feature type="transmembrane region" description="Helical" evidence="1">
    <location>
        <begin position="288"/>
        <end position="306"/>
    </location>
</feature>
<evidence type="ECO:0000313" key="2">
    <source>
        <dbReference type="EMBL" id="MFC0523446.1"/>
    </source>
</evidence>
<reference evidence="2 3" key="1">
    <citation type="submission" date="2024-09" db="EMBL/GenBank/DDBJ databases">
        <authorList>
            <person name="Sun Q."/>
            <person name="Mori K."/>
        </authorList>
    </citation>
    <scope>NUCLEOTIDE SEQUENCE [LARGE SCALE GENOMIC DNA]</scope>
    <source>
        <strain evidence="2 3">NCAIM B.02529</strain>
    </source>
</reference>
<feature type="transmembrane region" description="Helical" evidence="1">
    <location>
        <begin position="235"/>
        <end position="255"/>
    </location>
</feature>
<feature type="transmembrane region" description="Helical" evidence="1">
    <location>
        <begin position="158"/>
        <end position="183"/>
    </location>
</feature>
<dbReference type="RefSeq" id="WP_377346240.1">
    <property type="nucleotide sequence ID" value="NZ_JBHLTP010000004.1"/>
</dbReference>
<dbReference type="EMBL" id="JBHLTP010000004">
    <property type="protein sequence ID" value="MFC0523446.1"/>
    <property type="molecule type" value="Genomic_DNA"/>
</dbReference>
<dbReference type="Proteomes" id="UP001589836">
    <property type="component" value="Unassembled WGS sequence"/>
</dbReference>
<keyword evidence="3" id="KW-1185">Reference proteome</keyword>
<keyword evidence="1" id="KW-0812">Transmembrane</keyword>
<keyword evidence="1" id="KW-1133">Transmembrane helix</keyword>
<feature type="transmembrane region" description="Helical" evidence="1">
    <location>
        <begin position="114"/>
        <end position="137"/>
    </location>
</feature>
<name>A0ABV6LM12_9BACI</name>
<evidence type="ECO:0000313" key="3">
    <source>
        <dbReference type="Proteomes" id="UP001589836"/>
    </source>
</evidence>
<protein>
    <submittedName>
        <fullName evidence="2">ABC transporter permease subunit</fullName>
    </submittedName>
</protein>
<proteinExistence type="predicted"/>
<feature type="transmembrane region" description="Helical" evidence="1">
    <location>
        <begin position="208"/>
        <end position="228"/>
    </location>
</feature>
<sequence>MLNNLQAITKNEFSYQLKSGIVWVIALILIALCIVNYHNKYNNAIQNYELFTQTKDNMEADGYDIEKELQKTPEIKKEGGTEVIENVLAYDYNNLVSSLIPFQFKDALSNTFEWLSFVFFPIIFALYGLITATYDYHYKTIKMKAVTFSFKNIFIGKILAMSLYALLIIILLIIITYGTHYIYRTLLISQLPYNEFASSIPASNSHSLWIVMFALSVMLLFAIFGMSIGFIVKSALIPAIILLVFNFMIPILGVYDPRNLLANFGHQLFNFQGNFQLFSPKPVPLVEAGAAITLSFLILTLLSFFISNQQSKYVK</sequence>
<evidence type="ECO:0000256" key="1">
    <source>
        <dbReference type="SAM" id="Phobius"/>
    </source>
</evidence>
<feature type="transmembrane region" description="Helical" evidence="1">
    <location>
        <begin position="20"/>
        <end position="38"/>
    </location>
</feature>
<comment type="caution">
    <text evidence="2">The sequence shown here is derived from an EMBL/GenBank/DDBJ whole genome shotgun (WGS) entry which is preliminary data.</text>
</comment>
<accession>A0ABV6LM12</accession>